<evidence type="ECO:0000259" key="1">
    <source>
        <dbReference type="Pfam" id="PF13358"/>
    </source>
</evidence>
<dbReference type="AlphaFoldDB" id="K5ZC14"/>
<dbReference type="InterPro" id="IPR025959">
    <property type="entry name" value="Winged_HTH_dom"/>
</dbReference>
<protein>
    <recommendedName>
        <fullName evidence="5">Tc1-like transposase DDE domain-containing protein</fullName>
    </recommendedName>
</protein>
<dbReference type="Gene3D" id="3.30.420.10">
    <property type="entry name" value="Ribonuclease H-like superfamily/Ribonuclease H"/>
    <property type="match status" value="1"/>
</dbReference>
<organism evidence="3 4">
    <name type="scientific">Parabacteroides johnsonii CL02T12C29</name>
    <dbReference type="NCBI Taxonomy" id="999419"/>
    <lineage>
        <taxon>Bacteria</taxon>
        <taxon>Pseudomonadati</taxon>
        <taxon>Bacteroidota</taxon>
        <taxon>Bacteroidia</taxon>
        <taxon>Bacteroidales</taxon>
        <taxon>Tannerellaceae</taxon>
        <taxon>Parabacteroides</taxon>
    </lineage>
</organism>
<dbReference type="InterPro" id="IPR038717">
    <property type="entry name" value="Tc1-like_DDE_dom"/>
</dbReference>
<dbReference type="eggNOG" id="COG3335">
    <property type="taxonomic scope" value="Bacteria"/>
</dbReference>
<reference evidence="3 4" key="1">
    <citation type="submission" date="2012-02" db="EMBL/GenBank/DDBJ databases">
        <title>The Genome Sequence of Parabacteroides johnsonii CL02T12C29.</title>
        <authorList>
            <consortium name="The Broad Institute Genome Sequencing Platform"/>
            <person name="Earl A."/>
            <person name="Ward D."/>
            <person name="Feldgarden M."/>
            <person name="Gevers D."/>
            <person name="Zitomersky N.L."/>
            <person name="Coyne M.J."/>
            <person name="Comstock L.E."/>
            <person name="Young S.K."/>
            <person name="Zeng Q."/>
            <person name="Gargeya S."/>
            <person name="Fitzgerald M."/>
            <person name="Haas B."/>
            <person name="Abouelleil A."/>
            <person name="Alvarado L."/>
            <person name="Arachchi H.M."/>
            <person name="Berlin A."/>
            <person name="Chapman S.B."/>
            <person name="Gearin G."/>
            <person name="Goldberg J."/>
            <person name="Griggs A."/>
            <person name="Gujja S."/>
            <person name="Hansen M."/>
            <person name="Heiman D."/>
            <person name="Howarth C."/>
            <person name="Larimer J."/>
            <person name="Lui A."/>
            <person name="MacDonald P.J.P."/>
            <person name="McCowen C."/>
            <person name="Montmayeur A."/>
            <person name="Murphy C."/>
            <person name="Neiman D."/>
            <person name="Pearson M."/>
            <person name="Priest M."/>
            <person name="Roberts A."/>
            <person name="Saif S."/>
            <person name="Shea T."/>
            <person name="Sisk P."/>
            <person name="Stolte C."/>
            <person name="Sykes S."/>
            <person name="Wortman J."/>
            <person name="Nusbaum C."/>
            <person name="Birren B."/>
        </authorList>
    </citation>
    <scope>NUCLEOTIDE SEQUENCE [LARGE SCALE GENOMIC DNA]</scope>
    <source>
        <strain evidence="3 4">CL02T12C29</strain>
    </source>
</reference>
<dbReference type="PATRIC" id="fig|999419.3.peg.2504"/>
<dbReference type="GO" id="GO:0003676">
    <property type="term" value="F:nucleic acid binding"/>
    <property type="evidence" value="ECO:0007669"/>
    <property type="project" value="InterPro"/>
</dbReference>
<gene>
    <name evidence="3" type="ORF">HMPREF1077_02439</name>
</gene>
<name>K5ZC14_9BACT</name>
<accession>K5ZC14</accession>
<feature type="domain" description="Tc1-like transposase DDE" evidence="1">
    <location>
        <begin position="168"/>
        <end position="309"/>
    </location>
</feature>
<evidence type="ECO:0000313" key="4">
    <source>
        <dbReference type="Proteomes" id="UP000001218"/>
    </source>
</evidence>
<dbReference type="Proteomes" id="UP000001218">
    <property type="component" value="Unassembled WGS sequence"/>
</dbReference>
<dbReference type="SUPFAM" id="SSF46689">
    <property type="entry name" value="Homeodomain-like"/>
    <property type="match status" value="1"/>
</dbReference>
<dbReference type="Pfam" id="PF13358">
    <property type="entry name" value="DDE_3"/>
    <property type="match status" value="1"/>
</dbReference>
<dbReference type="OrthoDB" id="64529at2"/>
<dbReference type="Pfam" id="PF13592">
    <property type="entry name" value="HTH_33"/>
    <property type="match status" value="1"/>
</dbReference>
<dbReference type="eggNOG" id="COG3415">
    <property type="taxonomic scope" value="Bacteria"/>
</dbReference>
<dbReference type="RefSeq" id="WP_008157072.1">
    <property type="nucleotide sequence ID" value="NZ_JH976466.1"/>
</dbReference>
<sequence>MKFQLSQEERESLRRIQRKVSGTTANVRVTSVLMFNHGRSVDSISEDLGISVATVYRYIGLYVSGGIDKLLRCEQVGYWGKMDSFQLSLLRKELKTKLYTEAKSVSSWISQIFDIHYTVQGCVSLLNRMGFTYKKTSEIPCEADHDKQEEFMKELSRVLEKKDAKSIVYYADGVHPTHNSRSTYAWIEKGEEFPQPTVSGRDRVNINSLLNAYDVTDVIAHDCDSVNALSTKALYEKALIKHPEASVIYIISDNAKYYRNKDLREWIKGTKIVQLFLPAYSPNLNLIERLWKFLRKKVINTGFYQSKEMFRKAVMNFFARIDEYKEELESLLTLNFRLYNSKTFSLD</sequence>
<comment type="caution">
    <text evidence="3">The sequence shown here is derived from an EMBL/GenBank/DDBJ whole genome shotgun (WGS) entry which is preliminary data.</text>
</comment>
<dbReference type="EMBL" id="AGZP01000022">
    <property type="protein sequence ID" value="EKN08730.1"/>
    <property type="molecule type" value="Genomic_DNA"/>
</dbReference>
<dbReference type="SUPFAM" id="SSF53098">
    <property type="entry name" value="Ribonuclease H-like"/>
    <property type="match status" value="1"/>
</dbReference>
<dbReference type="HOGENOM" id="CLU_056788_0_3_10"/>
<evidence type="ECO:0000313" key="3">
    <source>
        <dbReference type="EMBL" id="EKN08730.1"/>
    </source>
</evidence>
<feature type="domain" description="Winged helix-turn helix" evidence="2">
    <location>
        <begin position="102"/>
        <end position="154"/>
    </location>
</feature>
<dbReference type="Pfam" id="PF13551">
    <property type="entry name" value="HTH_29"/>
    <property type="match status" value="1"/>
</dbReference>
<dbReference type="NCBIfam" id="NF033545">
    <property type="entry name" value="transpos_IS630"/>
    <property type="match status" value="1"/>
</dbReference>
<evidence type="ECO:0008006" key="5">
    <source>
        <dbReference type="Google" id="ProtNLM"/>
    </source>
</evidence>
<proteinExistence type="predicted"/>
<dbReference type="InterPro" id="IPR036397">
    <property type="entry name" value="RNaseH_sf"/>
</dbReference>
<dbReference type="InterPro" id="IPR009057">
    <property type="entry name" value="Homeodomain-like_sf"/>
</dbReference>
<dbReference type="InterPro" id="IPR047655">
    <property type="entry name" value="Transpos_IS630-like"/>
</dbReference>
<evidence type="ECO:0000259" key="2">
    <source>
        <dbReference type="Pfam" id="PF13592"/>
    </source>
</evidence>
<dbReference type="InterPro" id="IPR012337">
    <property type="entry name" value="RNaseH-like_sf"/>
</dbReference>